<accession>A0ABM7VN52</accession>
<keyword evidence="2" id="KW-1185">Reference proteome</keyword>
<proteinExistence type="predicted"/>
<dbReference type="RefSeq" id="WP_338399616.1">
    <property type="nucleotide sequence ID" value="NZ_AP025302.1"/>
</dbReference>
<organism evidence="1 2">
    <name type="scientific">Persicobacter psychrovividus</name>
    <dbReference type="NCBI Taxonomy" id="387638"/>
    <lineage>
        <taxon>Bacteria</taxon>
        <taxon>Pseudomonadati</taxon>
        <taxon>Bacteroidota</taxon>
        <taxon>Cytophagia</taxon>
        <taxon>Cytophagales</taxon>
        <taxon>Persicobacteraceae</taxon>
        <taxon>Persicobacter</taxon>
    </lineage>
</organism>
<reference evidence="1 2" key="1">
    <citation type="submission" date="2021-12" db="EMBL/GenBank/DDBJ databases">
        <title>Genome sequencing of bacteria with rrn-lacking chromosome and rrn-plasmid.</title>
        <authorList>
            <person name="Anda M."/>
            <person name="Iwasaki W."/>
        </authorList>
    </citation>
    <scope>NUCLEOTIDE SEQUENCE [LARGE SCALE GENOMIC DNA]</scope>
    <source>
        <strain evidence="1 2">NBRC 101262</strain>
        <plasmid evidence="1 2">pPP10</plasmid>
    </source>
</reference>
<evidence type="ECO:0008006" key="3">
    <source>
        <dbReference type="Google" id="ProtNLM"/>
    </source>
</evidence>
<geneLocation type="plasmid" evidence="1 2">
    <name>pPP10</name>
</geneLocation>
<dbReference type="Proteomes" id="UP001354989">
    <property type="component" value="Plasmid pPP10"/>
</dbReference>
<sequence length="124" mass="14431">MKLKTEQEYDKAVEIINGLLKKELDTFDEIYLDALTDAVEEYQDEMFEPLGEPTAQEYLLAIMEEYDMVKKDLIPYFGSKQRVYEFFKGNSPSKDTIARLVQGLNIPANIFFNSTNYHIDLEEA</sequence>
<keyword evidence="1" id="KW-0614">Plasmid</keyword>
<protein>
    <recommendedName>
        <fullName evidence="3">Transcriptional regulator</fullName>
    </recommendedName>
</protein>
<evidence type="ECO:0000313" key="1">
    <source>
        <dbReference type="EMBL" id="BDD02445.1"/>
    </source>
</evidence>
<name>A0ABM7VN52_9BACT</name>
<dbReference type="EMBL" id="AP025302">
    <property type="protein sequence ID" value="BDD02445.1"/>
    <property type="molecule type" value="Genomic_DNA"/>
</dbReference>
<evidence type="ECO:0000313" key="2">
    <source>
        <dbReference type="Proteomes" id="UP001354989"/>
    </source>
</evidence>
<gene>
    <name evidence="1" type="ORF">PEPS_47250</name>
</gene>